<feature type="chain" id="PRO_5015305074" evidence="2">
    <location>
        <begin position="32"/>
        <end position="565"/>
    </location>
</feature>
<dbReference type="Pfam" id="PF01547">
    <property type="entry name" value="SBP_bac_1"/>
    <property type="match status" value="1"/>
</dbReference>
<sequence>MKKLKKPNVWILATVVALTTALAGCSGNSNGEGGSTKPSPTNTAKAGEKDNAGESEDAPWVFGSEPLEFTAYTHYGWQDFPEKMEDVPLWKYLKENKQLNIKSIQAKGNHAQLMSTMMASGDLPELIYGDRYNPDIERLIDNGKIVALDPYLDKYPNLKKWLDPQLMDLLRSKDGKLYKFPNWYTNKSTNTAGYVVNKKIYNELDQPPLQTMDDLYAYLGKVKEKYGDEVVPFEPDRTVDGQGIGVLYTGFAEGNNYKSLSSDVQGVIKDNKLTSLFMDPSFRESQKFVSKLYREKLISQDMFTQDRGKVLEKLMTGRVAVYAGSGPTTYASQAHNELIKTDPEAGYFMIKPIHKAGLDQSNIHPGGYDRLGWNITTITTKAKDPEKIFAFLDWLTGPEGMTIQFFGPEGGNWKGFDENEQPIFTDQYDPAQVTEIQALNDRVMIVGNTSYIDPAKMKYENAKPPEEQNWSARYQSTITWPSANDITALNNKLNPEPDSELGDIRQKILDLITQVLAESATASSDEKVDQILDKAQADAESYGYNKLLEWRTEQWLENKKTLGME</sequence>
<name>A0A2R5F4A9_9BACL</name>
<dbReference type="RefSeq" id="WP_108995726.1">
    <property type="nucleotide sequence ID" value="NZ_BDQX01000398.1"/>
</dbReference>
<dbReference type="PANTHER" id="PTHR43649">
    <property type="entry name" value="ARABINOSE-BINDING PROTEIN-RELATED"/>
    <property type="match status" value="1"/>
</dbReference>
<organism evidence="3 4">
    <name type="scientific">Paenibacillus agaridevorans</name>
    <dbReference type="NCBI Taxonomy" id="171404"/>
    <lineage>
        <taxon>Bacteria</taxon>
        <taxon>Bacillati</taxon>
        <taxon>Bacillota</taxon>
        <taxon>Bacilli</taxon>
        <taxon>Bacillales</taxon>
        <taxon>Paenibacillaceae</taxon>
        <taxon>Paenibacillus</taxon>
    </lineage>
</organism>
<dbReference type="SUPFAM" id="SSF53850">
    <property type="entry name" value="Periplasmic binding protein-like II"/>
    <property type="match status" value="1"/>
</dbReference>
<dbReference type="Proteomes" id="UP000245202">
    <property type="component" value="Unassembled WGS sequence"/>
</dbReference>
<keyword evidence="2" id="KW-0732">Signal</keyword>
<dbReference type="EMBL" id="BDQX01000398">
    <property type="protein sequence ID" value="GBG11433.1"/>
    <property type="molecule type" value="Genomic_DNA"/>
</dbReference>
<dbReference type="PANTHER" id="PTHR43649:SF17">
    <property type="entry name" value="ABC TRANSPORTER SOLUTE BINDING PROTEIN-SUGAR TRANSPORT"/>
    <property type="match status" value="1"/>
</dbReference>
<evidence type="ECO:0000313" key="3">
    <source>
        <dbReference type="EMBL" id="GBG11433.1"/>
    </source>
</evidence>
<dbReference type="AlphaFoldDB" id="A0A2R5F4A9"/>
<accession>A0A2R5F4A9</accession>
<dbReference type="PROSITE" id="PS51257">
    <property type="entry name" value="PROKAR_LIPOPROTEIN"/>
    <property type="match status" value="1"/>
</dbReference>
<evidence type="ECO:0000313" key="4">
    <source>
        <dbReference type="Proteomes" id="UP000245202"/>
    </source>
</evidence>
<dbReference type="Gene3D" id="3.40.190.10">
    <property type="entry name" value="Periplasmic binding protein-like II"/>
    <property type="match status" value="2"/>
</dbReference>
<protein>
    <submittedName>
        <fullName evidence="3">ABC transporter substrate-binding protein</fullName>
    </submittedName>
</protein>
<proteinExistence type="predicted"/>
<comment type="caution">
    <text evidence="3">The sequence shown here is derived from an EMBL/GenBank/DDBJ whole genome shotgun (WGS) entry which is preliminary data.</text>
</comment>
<keyword evidence="4" id="KW-1185">Reference proteome</keyword>
<evidence type="ECO:0000256" key="2">
    <source>
        <dbReference type="SAM" id="SignalP"/>
    </source>
</evidence>
<dbReference type="InterPro" id="IPR006059">
    <property type="entry name" value="SBP"/>
</dbReference>
<gene>
    <name evidence="3" type="ORF">PAT3040_06250</name>
</gene>
<dbReference type="InterPro" id="IPR050490">
    <property type="entry name" value="Bact_solute-bd_prot1"/>
</dbReference>
<feature type="region of interest" description="Disordered" evidence="1">
    <location>
        <begin position="26"/>
        <end position="57"/>
    </location>
</feature>
<reference evidence="3 4" key="1">
    <citation type="submission" date="2017-08" db="EMBL/GenBank/DDBJ databases">
        <title>Substantial Increase in Enzyme Production by Combined Drug-Resistance Mutations in Paenibacillus agaridevorans.</title>
        <authorList>
            <person name="Tanaka Y."/>
            <person name="Funane K."/>
            <person name="Hosaka T."/>
            <person name="Shiwa Y."/>
            <person name="Fujita N."/>
            <person name="Miyazaki T."/>
            <person name="Yoshikawa H."/>
            <person name="Murakami K."/>
            <person name="Kasahara K."/>
            <person name="Inaoka T."/>
            <person name="Hiraga Y."/>
            <person name="Ochi K."/>
        </authorList>
    </citation>
    <scope>NUCLEOTIDE SEQUENCE [LARGE SCALE GENOMIC DNA]</scope>
    <source>
        <strain evidence="3 4">T-3040</strain>
    </source>
</reference>
<evidence type="ECO:0000256" key="1">
    <source>
        <dbReference type="SAM" id="MobiDB-lite"/>
    </source>
</evidence>
<feature type="signal peptide" evidence="2">
    <location>
        <begin position="1"/>
        <end position="31"/>
    </location>
</feature>